<evidence type="ECO:0000256" key="1">
    <source>
        <dbReference type="SAM" id="Phobius"/>
    </source>
</evidence>
<keyword evidence="1" id="KW-1133">Transmembrane helix</keyword>
<organism evidence="2 3">
    <name type="scientific">Alteribacillus iranensis</name>
    <dbReference type="NCBI Taxonomy" id="930128"/>
    <lineage>
        <taxon>Bacteria</taxon>
        <taxon>Bacillati</taxon>
        <taxon>Bacillota</taxon>
        <taxon>Bacilli</taxon>
        <taxon>Bacillales</taxon>
        <taxon>Bacillaceae</taxon>
        <taxon>Alteribacillus</taxon>
    </lineage>
</organism>
<keyword evidence="1" id="KW-0812">Transmembrane</keyword>
<dbReference type="EMBL" id="FONT01000012">
    <property type="protein sequence ID" value="SFF04297.1"/>
    <property type="molecule type" value="Genomic_DNA"/>
</dbReference>
<feature type="transmembrane region" description="Helical" evidence="1">
    <location>
        <begin position="68"/>
        <end position="86"/>
    </location>
</feature>
<protein>
    <submittedName>
        <fullName evidence="2">Uncharacterized protein</fullName>
    </submittedName>
</protein>
<dbReference type="STRING" id="930128.SAMN05192532_1123"/>
<evidence type="ECO:0000313" key="2">
    <source>
        <dbReference type="EMBL" id="SFF04297.1"/>
    </source>
</evidence>
<dbReference type="Proteomes" id="UP000199516">
    <property type="component" value="Unassembled WGS sequence"/>
</dbReference>
<dbReference type="AlphaFoldDB" id="A0A1I2FHS7"/>
<keyword evidence="1" id="KW-0472">Membrane</keyword>
<keyword evidence="3" id="KW-1185">Reference proteome</keyword>
<gene>
    <name evidence="2" type="ORF">SAMN05192532_1123</name>
</gene>
<reference evidence="2 3" key="1">
    <citation type="submission" date="2016-10" db="EMBL/GenBank/DDBJ databases">
        <authorList>
            <person name="de Groot N.N."/>
        </authorList>
    </citation>
    <scope>NUCLEOTIDE SEQUENCE [LARGE SCALE GENOMIC DNA]</scope>
    <source>
        <strain evidence="2 3">DSM 23995</strain>
    </source>
</reference>
<dbReference type="RefSeq" id="WP_091664118.1">
    <property type="nucleotide sequence ID" value="NZ_FONT01000012.1"/>
</dbReference>
<dbReference type="OrthoDB" id="2622010at2"/>
<evidence type="ECO:0000313" key="3">
    <source>
        <dbReference type="Proteomes" id="UP000199516"/>
    </source>
</evidence>
<proteinExistence type="predicted"/>
<dbReference type="NCBIfam" id="NF041644">
    <property type="entry name" value="CBO0543_fam"/>
    <property type="match status" value="1"/>
</dbReference>
<accession>A0A1I2FHS7</accession>
<name>A0A1I2FHS7_9BACI</name>
<dbReference type="InterPro" id="IPR048147">
    <property type="entry name" value="CBO0543-like"/>
</dbReference>
<sequence length="162" mass="19032">MNKKSERYVLKTTTVAALLLLPFAIVKRSFKDWIIVYLVSYIGNSFADRYLVSKGYLKYNTRPYPDKFLINAPFDFLVYPLLLLYYNQATLNSRPFITVLKLFPFVLPQMAVETILEKKTDLIQWRKGWSWQHSLVSLLAKFLLCRMVIGLIRTLNNRNLSI</sequence>